<name>A0A3E0ISU5_9STAP</name>
<organism evidence="1 2">
    <name type="scientific">Staphylococcus felis</name>
    <dbReference type="NCBI Taxonomy" id="46127"/>
    <lineage>
        <taxon>Bacteria</taxon>
        <taxon>Bacillati</taxon>
        <taxon>Bacillota</taxon>
        <taxon>Bacilli</taxon>
        <taxon>Bacillales</taxon>
        <taxon>Staphylococcaceae</taxon>
        <taxon>Staphylococcus</taxon>
    </lineage>
</organism>
<dbReference type="RefSeq" id="WP_116093495.1">
    <property type="nucleotide sequence ID" value="NZ_QKXN01000013.1"/>
</dbReference>
<dbReference type="InterPro" id="IPR052537">
    <property type="entry name" value="Extradiol_RC_dioxygenase"/>
</dbReference>
<proteinExistence type="predicted"/>
<accession>A0A3E0ISU5</accession>
<dbReference type="EMBL" id="QKXQ01000031">
    <property type="protein sequence ID" value="REI01079.1"/>
    <property type="molecule type" value="Genomic_DNA"/>
</dbReference>
<evidence type="ECO:0000313" key="1">
    <source>
        <dbReference type="EMBL" id="REI01079.1"/>
    </source>
</evidence>
<dbReference type="CDD" id="cd06587">
    <property type="entry name" value="VOC"/>
    <property type="match status" value="1"/>
</dbReference>
<dbReference type="InterPro" id="IPR029068">
    <property type="entry name" value="Glyas_Bleomycin-R_OHBP_Dase"/>
</dbReference>
<dbReference type="PANTHER" id="PTHR36110">
    <property type="entry name" value="RING-CLEAVING DIOXYGENASE MHQE-RELATED"/>
    <property type="match status" value="1"/>
</dbReference>
<dbReference type="Proteomes" id="UP000256562">
    <property type="component" value="Unassembled WGS sequence"/>
</dbReference>
<dbReference type="Gene3D" id="3.10.180.10">
    <property type="entry name" value="2,3-Dihydroxybiphenyl 1,2-Dioxygenase, domain 1"/>
    <property type="match status" value="2"/>
</dbReference>
<evidence type="ECO:0000313" key="2">
    <source>
        <dbReference type="Proteomes" id="UP000256562"/>
    </source>
</evidence>
<dbReference type="PANTHER" id="PTHR36110:SF4">
    <property type="entry name" value="RING-CLEAVING DIOXYGENASE MHQA-RELATED"/>
    <property type="match status" value="1"/>
</dbReference>
<dbReference type="AlphaFoldDB" id="A0A3E0ISU5"/>
<comment type="caution">
    <text evidence="1">The sequence shown here is derived from an EMBL/GenBank/DDBJ whole genome shotgun (WGS) entry which is preliminary data.</text>
</comment>
<gene>
    <name evidence="1" type="ORF">DOS83_00650</name>
</gene>
<dbReference type="SUPFAM" id="SSF54593">
    <property type="entry name" value="Glyoxalase/Bleomycin resistance protein/Dihydroxybiphenyl dioxygenase"/>
    <property type="match status" value="2"/>
</dbReference>
<sequence>MTGIRSVTLGTENIDKTIHLFHNIIGMRYIKRDTTVQFGDVSLNPGTRLQFVKIPRSLTPNQSHFESIGLRTPSDQGLQEYKDIFEQNDITFSDITKMNGHAHFYIHDHHTQRVDIYSNEHNSGVQLGTPDDNSYVNPLHQVQGLGPVIVRTNEVLITITLLTKIFNFELYAEYQNHENQTVTVLQRGQGGLGSEVHLYQAKTPIQLSEYGIIEQLEFTATNIDEFQNAIAQLKQHDIPYQMLQNTQKNTKTVRVSDTSGISFLLTLDMKKDD</sequence>
<reference evidence="1 2" key="1">
    <citation type="journal article" date="2018" name="Vet. Microbiol.">
        <title>Characterisation of Staphylococcus felis isolated from cats using whole genome sequencing.</title>
        <authorList>
            <person name="Worthing K."/>
            <person name="Pang S."/>
            <person name="Trott D.J."/>
            <person name="Abraham S."/>
            <person name="Coombs G.W."/>
            <person name="Jordan D."/>
            <person name="McIntyre L."/>
            <person name="Davies M.R."/>
            <person name="Norris J."/>
        </authorList>
    </citation>
    <scope>NUCLEOTIDE SEQUENCE [LARGE SCALE GENOMIC DNA]</scope>
    <source>
        <strain evidence="1 2">F9</strain>
    </source>
</reference>
<protein>
    <submittedName>
        <fullName evidence="1">VOC family protein</fullName>
    </submittedName>
</protein>
<dbReference type="OrthoDB" id="2408010at2"/>